<keyword evidence="1" id="KW-1133">Transmembrane helix</keyword>
<keyword evidence="1" id="KW-0472">Membrane</keyword>
<keyword evidence="1" id="KW-0812">Transmembrane</keyword>
<evidence type="ECO:0000313" key="2">
    <source>
        <dbReference type="EMBL" id="ATE57244.1"/>
    </source>
</evidence>
<dbReference type="AlphaFoldDB" id="A0A290ZE42"/>
<proteinExistence type="predicted"/>
<evidence type="ECO:0000313" key="3">
    <source>
        <dbReference type="Proteomes" id="UP000218505"/>
    </source>
</evidence>
<dbReference type="Proteomes" id="UP000218505">
    <property type="component" value="Chromosome"/>
</dbReference>
<keyword evidence="3" id="KW-1185">Reference proteome</keyword>
<evidence type="ECO:0000256" key="1">
    <source>
        <dbReference type="SAM" id="Phobius"/>
    </source>
</evidence>
<dbReference type="KEGG" id="apre:CNX65_31395"/>
<organism evidence="2 3">
    <name type="scientific">Actinosynnema pretiosum</name>
    <dbReference type="NCBI Taxonomy" id="42197"/>
    <lineage>
        <taxon>Bacteria</taxon>
        <taxon>Bacillati</taxon>
        <taxon>Actinomycetota</taxon>
        <taxon>Actinomycetes</taxon>
        <taxon>Pseudonocardiales</taxon>
        <taxon>Pseudonocardiaceae</taxon>
        <taxon>Actinosynnema</taxon>
    </lineage>
</organism>
<protein>
    <submittedName>
        <fullName evidence="2">Uncharacterized protein</fullName>
    </submittedName>
</protein>
<accession>A0A290ZE42</accession>
<feature type="transmembrane region" description="Helical" evidence="1">
    <location>
        <begin position="20"/>
        <end position="39"/>
    </location>
</feature>
<dbReference type="EMBL" id="CP023445">
    <property type="protein sequence ID" value="ATE57244.1"/>
    <property type="molecule type" value="Genomic_DNA"/>
</dbReference>
<reference evidence="2" key="1">
    <citation type="submission" date="2017-09" db="EMBL/GenBank/DDBJ databases">
        <title>Complete Genome Sequence of ansamitocin-producing Bacterium Actinosynnema pretiosum X47.</title>
        <authorList>
            <person name="Cao G."/>
            <person name="Zong G."/>
            <person name="Zhong C."/>
            <person name="Fu J."/>
        </authorList>
    </citation>
    <scope>NUCLEOTIDE SEQUENCE [LARGE SCALE GENOMIC DNA]</scope>
    <source>
        <strain evidence="2">X47</strain>
    </source>
</reference>
<gene>
    <name evidence="2" type="ORF">CNX65_31395</name>
</gene>
<name>A0A290ZE42_9PSEU</name>
<sequence>MQSWRLVIRRPVRRIGRTRLRWLLGTLTAVVLAFAGLVVSTDPVGYGLPFWPFATTADHAEGRAMDSLLATARAQRDVARLPQAVAGEAVEVLAATPSGVRDDSVWMRVRLHLPDGGVRCREVIVFNQVGFELTSRRVDC</sequence>
<dbReference type="RefSeq" id="WP_096496964.1">
    <property type="nucleotide sequence ID" value="NZ_CP023445.1"/>
</dbReference>